<evidence type="ECO:0000313" key="2">
    <source>
        <dbReference type="EMBL" id="WRL48279.1"/>
    </source>
</evidence>
<keyword evidence="4" id="KW-1185">Reference proteome</keyword>
<dbReference type="RefSeq" id="WP_407280596.1">
    <property type="nucleotide sequence ID" value="NZ_CP141259.1"/>
</dbReference>
<organism evidence="2 4">
    <name type="scientific">Aromatoleum evansii</name>
    <name type="common">Azoarcus evansii</name>
    <dbReference type="NCBI Taxonomy" id="59406"/>
    <lineage>
        <taxon>Bacteria</taxon>
        <taxon>Pseudomonadati</taxon>
        <taxon>Pseudomonadota</taxon>
        <taxon>Betaproteobacteria</taxon>
        <taxon>Rhodocyclales</taxon>
        <taxon>Rhodocyclaceae</taxon>
        <taxon>Aromatoleum</taxon>
    </lineage>
</organism>
<evidence type="ECO:0000313" key="3">
    <source>
        <dbReference type="EMBL" id="WRL48349.1"/>
    </source>
</evidence>
<dbReference type="EMBL" id="CP141259">
    <property type="protein sequence ID" value="WRL48279.1"/>
    <property type="molecule type" value="Genomic_DNA"/>
</dbReference>
<gene>
    <name evidence="2" type="ORF">U5817_09600</name>
    <name evidence="3" type="ORF">U5817_09950</name>
</gene>
<feature type="compositionally biased region" description="Basic and acidic residues" evidence="1">
    <location>
        <begin position="82"/>
        <end position="92"/>
    </location>
</feature>
<feature type="compositionally biased region" description="Gly residues" evidence="1">
    <location>
        <begin position="1"/>
        <end position="13"/>
    </location>
</feature>
<dbReference type="Proteomes" id="UP001626593">
    <property type="component" value="Chromosome"/>
</dbReference>
<name>A0ABZ1ASR4_AROEV</name>
<feature type="region of interest" description="Disordered" evidence="1">
    <location>
        <begin position="1"/>
        <end position="42"/>
    </location>
</feature>
<reference evidence="2 4" key="1">
    <citation type="submission" date="2023-12" db="EMBL/GenBank/DDBJ databases">
        <title>A. evansii MAY27, complete genome.</title>
        <authorList>
            <person name="Wang Y."/>
        </authorList>
    </citation>
    <scope>NUCLEOTIDE SEQUENCE [LARGE SCALE GENOMIC DNA]</scope>
    <source>
        <strain evidence="2 4">MAY27</strain>
    </source>
</reference>
<evidence type="ECO:0000256" key="1">
    <source>
        <dbReference type="SAM" id="MobiDB-lite"/>
    </source>
</evidence>
<proteinExistence type="predicted"/>
<accession>A0ABZ1ASR4</accession>
<protein>
    <submittedName>
        <fullName evidence="2">Uncharacterized protein</fullName>
    </submittedName>
</protein>
<feature type="region of interest" description="Disordered" evidence="1">
    <location>
        <begin position="76"/>
        <end position="111"/>
    </location>
</feature>
<dbReference type="EMBL" id="CP141259">
    <property type="protein sequence ID" value="WRL48349.1"/>
    <property type="molecule type" value="Genomic_DNA"/>
</dbReference>
<evidence type="ECO:0000313" key="4">
    <source>
        <dbReference type="Proteomes" id="UP001626593"/>
    </source>
</evidence>
<sequence>MAGVKGRSGGARPGAGRKPKKRVDGDVASTKQKKPVPIQQGEKDMLELLQDIALGKTEATSLQVRAAIAAVQYTHTKRHDGGKKDEQAEKAKKAAGKFASALPPKLVVNNR</sequence>